<protein>
    <submittedName>
        <fullName evidence="2">Uncharacterized protein</fullName>
    </submittedName>
</protein>
<organism evidence="2 3">
    <name type="scientific">Marchantia polymorpha subsp. ruderalis</name>
    <dbReference type="NCBI Taxonomy" id="1480154"/>
    <lineage>
        <taxon>Eukaryota</taxon>
        <taxon>Viridiplantae</taxon>
        <taxon>Streptophyta</taxon>
        <taxon>Embryophyta</taxon>
        <taxon>Marchantiophyta</taxon>
        <taxon>Marchantiopsida</taxon>
        <taxon>Marchantiidae</taxon>
        <taxon>Marchantiales</taxon>
        <taxon>Marchantiaceae</taxon>
        <taxon>Marchantia</taxon>
    </lineage>
</organism>
<reference evidence="2" key="1">
    <citation type="submission" date="2016-03" db="EMBL/GenBank/DDBJ databases">
        <title>Mechanisms controlling the formation of the plant cell surface in tip-growing cells are functionally conserved among land plants.</title>
        <authorList>
            <person name="Honkanen S."/>
            <person name="Jones V.A."/>
            <person name="Morieri G."/>
            <person name="Champion C."/>
            <person name="Hetherington A.J."/>
            <person name="Kelly S."/>
            <person name="Saint-Marcoux D."/>
            <person name="Proust H."/>
            <person name="Prescott H."/>
            <person name="Dolan L."/>
        </authorList>
    </citation>
    <scope>NUCLEOTIDE SEQUENCE [LARGE SCALE GENOMIC DNA]</scope>
    <source>
        <tissue evidence="2">Whole gametophyte</tissue>
    </source>
</reference>
<evidence type="ECO:0000313" key="2">
    <source>
        <dbReference type="EMBL" id="OAE19065.1"/>
    </source>
</evidence>
<comment type="caution">
    <text evidence="2">The sequence shown here is derived from an EMBL/GenBank/DDBJ whole genome shotgun (WGS) entry which is preliminary data.</text>
</comment>
<evidence type="ECO:0000313" key="3">
    <source>
        <dbReference type="Proteomes" id="UP000077202"/>
    </source>
</evidence>
<dbReference type="AlphaFoldDB" id="A0A176VGM7"/>
<dbReference type="EMBL" id="LVLJ01003947">
    <property type="protein sequence ID" value="OAE19065.1"/>
    <property type="molecule type" value="Genomic_DNA"/>
</dbReference>
<name>A0A176VGM7_MARPO</name>
<gene>
    <name evidence="2" type="ORF">AXG93_2119s1000</name>
</gene>
<dbReference type="Proteomes" id="UP000077202">
    <property type="component" value="Unassembled WGS sequence"/>
</dbReference>
<accession>A0A176VGM7</accession>
<feature type="compositionally biased region" description="Basic residues" evidence="1">
    <location>
        <begin position="148"/>
        <end position="157"/>
    </location>
</feature>
<proteinExistence type="predicted"/>
<feature type="region of interest" description="Disordered" evidence="1">
    <location>
        <begin position="28"/>
        <end position="167"/>
    </location>
</feature>
<evidence type="ECO:0000256" key="1">
    <source>
        <dbReference type="SAM" id="MobiDB-lite"/>
    </source>
</evidence>
<sequence>MGCLTATERVQFSLLSRANLGRYVRDVEFDTDSDEGPANTPPARPRADDEPRGARAPWKRKWNGEADLSQREVPTAPVRRRANNEPARPKQKARKLILSADSSADTGRAAVTRDSPSSEDDVSAEVLGRSADLPAPKARVPSEEARRSSGHRGRHAATTKMLAMERQSRRRVAKRLESFFSRSRDAIANLEAKFKALAMEDFPVSEVQFRNLFSLRVCVFRFVTAQDEL</sequence>
<keyword evidence="3" id="KW-1185">Reference proteome</keyword>